<accession>A0A395JKR5</accession>
<feature type="region of interest" description="Disordered" evidence="2">
    <location>
        <begin position="72"/>
        <end position="102"/>
    </location>
</feature>
<evidence type="ECO:0000313" key="5">
    <source>
        <dbReference type="Proteomes" id="UP000253083"/>
    </source>
</evidence>
<evidence type="ECO:0000256" key="3">
    <source>
        <dbReference type="SAM" id="SignalP"/>
    </source>
</evidence>
<proteinExistence type="predicted"/>
<feature type="compositionally biased region" description="Basic and acidic residues" evidence="2">
    <location>
        <begin position="90"/>
        <end position="102"/>
    </location>
</feature>
<keyword evidence="5" id="KW-1185">Reference proteome</keyword>
<sequence length="216" mass="24967">MNFSFLYLNMPFSKLVGIVRGSMLLAFLLASPSAFAIKKCQDEEGQWHYGDTAVHECEKSKVTTLDNRGFIRDQNEAPKTEEELAAEQSTRAKIEAEEKKLSDEKEERNRLLSIYQTEADIDRQLDNQIYSVESSIAVHNVYLKGMARKIERLEAKKPEQNAKRAERTQAEIDASLAKIKESEEELKNLEMQKTQIQERFAREKELFKAFNEEGNR</sequence>
<evidence type="ECO:0000256" key="2">
    <source>
        <dbReference type="SAM" id="MobiDB-lite"/>
    </source>
</evidence>
<feature type="chain" id="PRO_5017308219" evidence="3">
    <location>
        <begin position="37"/>
        <end position="216"/>
    </location>
</feature>
<protein>
    <submittedName>
        <fullName evidence="4">Uncharacterized protein DUF4124</fullName>
    </submittedName>
</protein>
<evidence type="ECO:0000256" key="1">
    <source>
        <dbReference type="SAM" id="Coils"/>
    </source>
</evidence>
<dbReference type="AlphaFoldDB" id="A0A395JKR5"/>
<feature type="coiled-coil region" evidence="1">
    <location>
        <begin position="143"/>
        <end position="206"/>
    </location>
</feature>
<evidence type="ECO:0000313" key="4">
    <source>
        <dbReference type="EMBL" id="RBP49642.1"/>
    </source>
</evidence>
<dbReference type="EMBL" id="QNRT01000003">
    <property type="protein sequence ID" value="RBP49642.1"/>
    <property type="molecule type" value="Genomic_DNA"/>
</dbReference>
<keyword evidence="1" id="KW-0175">Coiled coil</keyword>
<dbReference type="InParanoid" id="A0A395JKR5"/>
<reference evidence="4 5" key="1">
    <citation type="submission" date="2018-06" db="EMBL/GenBank/DDBJ databases">
        <title>Genomic Encyclopedia of Type Strains, Phase IV (KMG-IV): sequencing the most valuable type-strain genomes for metagenomic binning, comparative biology and taxonomic classification.</title>
        <authorList>
            <person name="Goeker M."/>
        </authorList>
    </citation>
    <scope>NUCLEOTIDE SEQUENCE [LARGE SCALE GENOMIC DNA]</scope>
    <source>
        <strain evidence="4 5">DSM 24032</strain>
    </source>
</reference>
<dbReference type="Proteomes" id="UP000253083">
    <property type="component" value="Unassembled WGS sequence"/>
</dbReference>
<feature type="compositionally biased region" description="Basic and acidic residues" evidence="2">
    <location>
        <begin position="72"/>
        <end position="82"/>
    </location>
</feature>
<organism evidence="4 5">
    <name type="scientific">Arenicella xantha</name>
    <dbReference type="NCBI Taxonomy" id="644221"/>
    <lineage>
        <taxon>Bacteria</taxon>
        <taxon>Pseudomonadati</taxon>
        <taxon>Pseudomonadota</taxon>
        <taxon>Gammaproteobacteria</taxon>
        <taxon>Arenicellales</taxon>
        <taxon>Arenicellaceae</taxon>
        <taxon>Arenicella</taxon>
    </lineage>
</organism>
<dbReference type="RefSeq" id="WP_113954648.1">
    <property type="nucleotide sequence ID" value="NZ_QNRT01000003.1"/>
</dbReference>
<dbReference type="OrthoDB" id="6079871at2"/>
<keyword evidence="3" id="KW-0732">Signal</keyword>
<feature type="signal peptide" evidence="3">
    <location>
        <begin position="1"/>
        <end position="36"/>
    </location>
</feature>
<comment type="caution">
    <text evidence="4">The sequence shown here is derived from an EMBL/GenBank/DDBJ whole genome shotgun (WGS) entry which is preliminary data.</text>
</comment>
<name>A0A395JKR5_9GAMM</name>
<gene>
    <name evidence="4" type="ORF">DFR28_10367</name>
</gene>